<dbReference type="GO" id="GO:0008168">
    <property type="term" value="F:methyltransferase activity"/>
    <property type="evidence" value="ECO:0007669"/>
    <property type="project" value="UniProtKB-KW"/>
</dbReference>
<dbReference type="GO" id="GO:0032259">
    <property type="term" value="P:methylation"/>
    <property type="evidence" value="ECO:0007669"/>
    <property type="project" value="UniProtKB-KW"/>
</dbReference>
<gene>
    <name evidence="1" type="ORF">QO018_005902</name>
</gene>
<dbReference type="InterPro" id="IPR036086">
    <property type="entry name" value="ParB/Sulfiredoxin_sf"/>
</dbReference>
<dbReference type="Gene3D" id="3.40.50.150">
    <property type="entry name" value="Vaccinia Virus protein VP39"/>
    <property type="match status" value="1"/>
</dbReference>
<dbReference type="RefSeq" id="WP_209984090.1">
    <property type="nucleotide sequence ID" value="NZ_JAGINO010000013.1"/>
</dbReference>
<sequence>MIEADLELVLPARISLAHDTPIFVADLEWADALANQSKLGVVIDKPIGPGQTRFEDTTIYRSFKEVFVDGRDWSTTEFFAENIQKIDNGQILWGCRSKNDFLKRLNTTVRDLYYSILSSGYLSQSNIYSLKQQNNLQAITERFIGYQESVHQNHEIKIGFNEQGEVIFVDGRHRLAIAKLLGIQEIPVNVVFRHKNWADFHHHLFALAKGLSNSRLYHKLSHPDLTYLPYAHGDERLDIIDRALSIIQAPPASTKVLDIGANMGNLSILLAKRGYLCTAVENNYPYSQVISKIADAIHLNVNVVNKSIFDVSPVGYDIIFALNIFHHFTNDKDLYDKLIAFLGKLECKWLVLQPHNMYAGDSGFGKYKPLSPDAFAELVRDLGNFRKIQFLSSVRNDQRNVYLISR</sequence>
<dbReference type="SUPFAM" id="SSF110849">
    <property type="entry name" value="ParB/Sulfiredoxin"/>
    <property type="match status" value="1"/>
</dbReference>
<proteinExistence type="predicted"/>
<evidence type="ECO:0000313" key="1">
    <source>
        <dbReference type="EMBL" id="MDQ0537003.1"/>
    </source>
</evidence>
<organism evidence="1 2">
    <name type="scientific">Azospirillum picis</name>
    <dbReference type="NCBI Taxonomy" id="488438"/>
    <lineage>
        <taxon>Bacteria</taxon>
        <taxon>Pseudomonadati</taxon>
        <taxon>Pseudomonadota</taxon>
        <taxon>Alphaproteobacteria</taxon>
        <taxon>Rhodospirillales</taxon>
        <taxon>Azospirillaceae</taxon>
        <taxon>Azospirillum</taxon>
    </lineage>
</organism>
<name>A0ABU0MUZ5_9PROT</name>
<keyword evidence="2" id="KW-1185">Reference proteome</keyword>
<evidence type="ECO:0000313" key="2">
    <source>
        <dbReference type="Proteomes" id="UP001244552"/>
    </source>
</evidence>
<reference evidence="1 2" key="1">
    <citation type="submission" date="2023-07" db="EMBL/GenBank/DDBJ databases">
        <title>Genomic Encyclopedia of Type Strains, Phase IV (KMG-IV): sequencing the most valuable type-strain genomes for metagenomic binning, comparative biology and taxonomic classification.</title>
        <authorList>
            <person name="Goeker M."/>
        </authorList>
    </citation>
    <scope>NUCLEOTIDE SEQUENCE [LARGE SCALE GENOMIC DNA]</scope>
    <source>
        <strain evidence="1 2">DSM 19922</strain>
    </source>
</reference>
<comment type="caution">
    <text evidence="1">The sequence shown here is derived from an EMBL/GenBank/DDBJ whole genome shotgun (WGS) entry which is preliminary data.</text>
</comment>
<dbReference type="Proteomes" id="UP001244552">
    <property type="component" value="Unassembled WGS sequence"/>
</dbReference>
<dbReference type="EMBL" id="JAUSVU010000036">
    <property type="protein sequence ID" value="MDQ0537003.1"/>
    <property type="molecule type" value="Genomic_DNA"/>
</dbReference>
<keyword evidence="1" id="KW-0808">Transferase</keyword>
<keyword evidence="1" id="KW-0489">Methyltransferase</keyword>
<accession>A0ABU0MUZ5</accession>
<dbReference type="SUPFAM" id="SSF53335">
    <property type="entry name" value="S-adenosyl-L-methionine-dependent methyltransferases"/>
    <property type="match status" value="1"/>
</dbReference>
<dbReference type="InterPro" id="IPR029063">
    <property type="entry name" value="SAM-dependent_MTases_sf"/>
</dbReference>
<protein>
    <submittedName>
        <fullName evidence="1">SAM-dependent methyltransferase</fullName>
    </submittedName>
</protein>